<dbReference type="Proteomes" id="UP000215335">
    <property type="component" value="Unassembled WGS sequence"/>
</dbReference>
<sequence length="357" mass="40986">MWSTHCFAFNIDEMFLKSLFYFYKIFGVAPMILDSTKNRPSDVSFAYSKFGILYNLFLVILTIFAFYQCAILAHFEVSVGMDFQRFVNTTHLIFFVFTTLIVLIIFCVRQERAVALANRLTSIYYLNKNIKLSTILPSIKGIVLMTFATTILWLATTPSDDAHLLTYFVEISLYHFVINSVFLQYSVLLKFLYHLYRSLNTNMRSLLESLDIAIEMNRHSDNEIKLTSGRLKRLREIHMLLCHLSGDVADFYSLPIFFCITNAFLVLIIYSYYVFRGFVIAIMPVLVTVHCTTMMVVIVVSLTILLRTASVTAAESRVSGEIVSESMTSCSNQFIGRQMAVPIVNEKVKHLQTMTDK</sequence>
<keyword evidence="3 6" id="KW-0812">Transmembrane</keyword>
<dbReference type="InterPro" id="IPR013604">
    <property type="entry name" value="7TM_chemorcpt"/>
</dbReference>
<accession>A0A232FAW4</accession>
<evidence type="ECO:0000256" key="1">
    <source>
        <dbReference type="ARBA" id="ARBA00004651"/>
    </source>
</evidence>
<keyword evidence="5 6" id="KW-0472">Membrane</keyword>
<feature type="transmembrane region" description="Helical" evidence="6">
    <location>
        <begin position="129"/>
        <end position="153"/>
    </location>
</feature>
<keyword evidence="2 6" id="KW-1003">Cell membrane</keyword>
<feature type="transmembrane region" description="Helical" evidence="6">
    <location>
        <begin position="251"/>
        <end position="273"/>
    </location>
</feature>
<evidence type="ECO:0000256" key="2">
    <source>
        <dbReference type="ARBA" id="ARBA00022475"/>
    </source>
</evidence>
<dbReference type="GO" id="GO:0005886">
    <property type="term" value="C:plasma membrane"/>
    <property type="evidence" value="ECO:0007669"/>
    <property type="project" value="UniProtKB-SubCell"/>
</dbReference>
<dbReference type="AlphaFoldDB" id="A0A232FAW4"/>
<evidence type="ECO:0000313" key="7">
    <source>
        <dbReference type="EMBL" id="OXU27795.1"/>
    </source>
</evidence>
<dbReference type="GO" id="GO:0007165">
    <property type="term" value="P:signal transduction"/>
    <property type="evidence" value="ECO:0007669"/>
    <property type="project" value="UniProtKB-KW"/>
</dbReference>
<keyword evidence="6" id="KW-0675">Receptor</keyword>
<evidence type="ECO:0000256" key="6">
    <source>
        <dbReference type="RuleBase" id="RU363108"/>
    </source>
</evidence>
<dbReference type="Pfam" id="PF08395">
    <property type="entry name" value="7tm_7"/>
    <property type="match status" value="1"/>
</dbReference>
<comment type="function">
    <text evidence="6">Gustatory receptor which mediates acceptance or avoidance behavior, depending on its substrates.</text>
</comment>
<comment type="subcellular location">
    <subcellularLocation>
        <location evidence="1 6">Cell membrane</location>
        <topology evidence="1 6">Multi-pass membrane protein</topology>
    </subcellularLocation>
</comment>
<feature type="transmembrane region" description="Helical" evidence="6">
    <location>
        <begin position="279"/>
        <end position="306"/>
    </location>
</feature>
<dbReference type="GO" id="GO:0050909">
    <property type="term" value="P:sensory perception of taste"/>
    <property type="evidence" value="ECO:0007669"/>
    <property type="project" value="InterPro"/>
</dbReference>
<name>A0A232FAW4_9HYME</name>
<evidence type="ECO:0000256" key="3">
    <source>
        <dbReference type="ARBA" id="ARBA00022692"/>
    </source>
</evidence>
<protein>
    <recommendedName>
        <fullName evidence="6">Gustatory receptor</fullName>
    </recommendedName>
</protein>
<proteinExistence type="inferred from homology"/>
<organism evidence="7 8">
    <name type="scientific">Trichomalopsis sarcophagae</name>
    <dbReference type="NCBI Taxonomy" id="543379"/>
    <lineage>
        <taxon>Eukaryota</taxon>
        <taxon>Metazoa</taxon>
        <taxon>Ecdysozoa</taxon>
        <taxon>Arthropoda</taxon>
        <taxon>Hexapoda</taxon>
        <taxon>Insecta</taxon>
        <taxon>Pterygota</taxon>
        <taxon>Neoptera</taxon>
        <taxon>Endopterygota</taxon>
        <taxon>Hymenoptera</taxon>
        <taxon>Apocrita</taxon>
        <taxon>Proctotrupomorpha</taxon>
        <taxon>Chalcidoidea</taxon>
        <taxon>Pteromalidae</taxon>
        <taxon>Pteromalinae</taxon>
        <taxon>Trichomalopsis</taxon>
    </lineage>
</organism>
<feature type="transmembrane region" description="Helical" evidence="6">
    <location>
        <begin position="53"/>
        <end position="75"/>
    </location>
</feature>
<reference evidence="7 8" key="1">
    <citation type="journal article" date="2017" name="Curr. Biol.">
        <title>The Evolution of Venom by Co-option of Single-Copy Genes.</title>
        <authorList>
            <person name="Martinson E.O."/>
            <person name="Mrinalini"/>
            <person name="Kelkar Y.D."/>
            <person name="Chang C.H."/>
            <person name="Werren J.H."/>
        </authorList>
    </citation>
    <scope>NUCLEOTIDE SEQUENCE [LARGE SCALE GENOMIC DNA]</scope>
    <source>
        <strain evidence="7 8">Alberta</strain>
        <tissue evidence="7">Whole body</tissue>
    </source>
</reference>
<feature type="transmembrane region" description="Helical" evidence="6">
    <location>
        <begin position="173"/>
        <end position="196"/>
    </location>
</feature>
<feature type="transmembrane region" description="Helical" evidence="6">
    <location>
        <begin position="87"/>
        <end position="108"/>
    </location>
</feature>
<keyword evidence="6" id="KW-0807">Transducer</keyword>
<comment type="similarity">
    <text evidence="6">Belongs to the insect chemoreceptor superfamily. Gustatory receptor (GR) family.</text>
</comment>
<keyword evidence="4 6" id="KW-1133">Transmembrane helix</keyword>
<gene>
    <name evidence="7" type="ORF">TSAR_011298</name>
</gene>
<keyword evidence="8" id="KW-1185">Reference proteome</keyword>
<comment type="caution">
    <text evidence="6">Lacks conserved residue(s) required for the propagation of feature annotation.</text>
</comment>
<dbReference type="OrthoDB" id="6366728at2759"/>
<comment type="caution">
    <text evidence="7">The sequence shown here is derived from an EMBL/GenBank/DDBJ whole genome shotgun (WGS) entry which is preliminary data.</text>
</comment>
<evidence type="ECO:0000256" key="4">
    <source>
        <dbReference type="ARBA" id="ARBA00022989"/>
    </source>
</evidence>
<evidence type="ECO:0000313" key="8">
    <source>
        <dbReference type="Proteomes" id="UP000215335"/>
    </source>
</evidence>
<dbReference type="EMBL" id="NNAY01000540">
    <property type="protein sequence ID" value="OXU27795.1"/>
    <property type="molecule type" value="Genomic_DNA"/>
</dbReference>
<evidence type="ECO:0000256" key="5">
    <source>
        <dbReference type="ARBA" id="ARBA00023136"/>
    </source>
</evidence>